<evidence type="ECO:0000313" key="2">
    <source>
        <dbReference type="EMBL" id="AYV78449.1"/>
    </source>
</evidence>
<sequence>MGNSVSNQQVVHNKQSSHDIQRRIRHIFLNDNKDIHFNETIGWRDSDVARDPVPDVYANLQGGTQGVTQTNAKVGKQSRRNRYDKFDLKNVLNAQKGAGTQVGLPANKDDDYHEMASELSELNKVKAYLEKDVRMGLNMAGGCGCSNGDLSATSSAFANTMQGGAQDDKKKSGKKRKSKRDELDEIEDVLNDENIEDEDEDEEDEDDDDEDDKDEDEDDDDDDDDDDNNVSRTPSSDANYPKRGKKTSKLSDYSYTSSQANRSEDININPFLSSDSDNVKHLQSKNRFN</sequence>
<feature type="region of interest" description="Disordered" evidence="1">
    <location>
        <begin position="161"/>
        <end position="289"/>
    </location>
</feature>
<dbReference type="EMBL" id="MK072078">
    <property type="protein sequence ID" value="AYV78449.1"/>
    <property type="molecule type" value="Genomic_DNA"/>
</dbReference>
<organism evidence="2">
    <name type="scientific">Edafosvirus sp</name>
    <dbReference type="NCBI Taxonomy" id="2487765"/>
    <lineage>
        <taxon>Viruses</taxon>
        <taxon>Varidnaviria</taxon>
        <taxon>Bamfordvirae</taxon>
        <taxon>Nucleocytoviricota</taxon>
        <taxon>Megaviricetes</taxon>
        <taxon>Imitervirales</taxon>
        <taxon>Mimiviridae</taxon>
        <taxon>Klosneuvirinae</taxon>
    </lineage>
</organism>
<protein>
    <submittedName>
        <fullName evidence="2">Uncharacterized protein</fullName>
    </submittedName>
</protein>
<feature type="compositionally biased region" description="Acidic residues" evidence="1">
    <location>
        <begin position="183"/>
        <end position="228"/>
    </location>
</feature>
<feature type="compositionally biased region" description="Polar residues" evidence="1">
    <location>
        <begin position="250"/>
        <end position="261"/>
    </location>
</feature>
<gene>
    <name evidence="2" type="ORF">Edafosvirus13_14</name>
</gene>
<evidence type="ECO:0000256" key="1">
    <source>
        <dbReference type="SAM" id="MobiDB-lite"/>
    </source>
</evidence>
<proteinExistence type="predicted"/>
<accession>A0A3G4ZYG8</accession>
<name>A0A3G4ZYG8_9VIRU</name>
<reference evidence="2" key="1">
    <citation type="submission" date="2018-10" db="EMBL/GenBank/DDBJ databases">
        <title>Hidden diversity of soil giant viruses.</title>
        <authorList>
            <person name="Schulz F."/>
            <person name="Alteio L."/>
            <person name="Goudeau D."/>
            <person name="Ryan E.M."/>
            <person name="Malmstrom R.R."/>
            <person name="Blanchard J."/>
            <person name="Woyke T."/>
        </authorList>
    </citation>
    <scope>NUCLEOTIDE SEQUENCE</scope>
    <source>
        <strain evidence="2">EDV1</strain>
    </source>
</reference>